<keyword evidence="1" id="KW-1133">Transmembrane helix</keyword>
<sequence length="103" mass="12133">MTNPISAYHSTLLDSLIFRVFIMLREADSTVLMIFPCYTYETHRNPDLFSKHNFCYGILDNDKTNPISAYVTLFYIYIILVEYVEIRNTSLMKDTLFTTIQEL</sequence>
<dbReference type="HOGENOM" id="CLU_2267178_0_0_1"/>
<keyword evidence="1" id="KW-0472">Membrane</keyword>
<keyword evidence="3" id="KW-1185">Reference proteome</keyword>
<organism evidence="2 3">
    <name type="scientific">Tribolium castaneum</name>
    <name type="common">Red flour beetle</name>
    <dbReference type="NCBI Taxonomy" id="7070"/>
    <lineage>
        <taxon>Eukaryota</taxon>
        <taxon>Metazoa</taxon>
        <taxon>Ecdysozoa</taxon>
        <taxon>Arthropoda</taxon>
        <taxon>Hexapoda</taxon>
        <taxon>Insecta</taxon>
        <taxon>Pterygota</taxon>
        <taxon>Neoptera</taxon>
        <taxon>Endopterygota</taxon>
        <taxon>Coleoptera</taxon>
        <taxon>Polyphaga</taxon>
        <taxon>Cucujiformia</taxon>
        <taxon>Tenebrionidae</taxon>
        <taxon>Tenebrionidae incertae sedis</taxon>
        <taxon>Tribolium</taxon>
    </lineage>
</organism>
<keyword evidence="1" id="KW-0812">Transmembrane</keyword>
<reference evidence="2 3" key="1">
    <citation type="journal article" date="2008" name="Nature">
        <title>The genome of the model beetle and pest Tribolium castaneum.</title>
        <authorList>
            <consortium name="Tribolium Genome Sequencing Consortium"/>
            <person name="Richards S."/>
            <person name="Gibbs R.A."/>
            <person name="Weinstock G.M."/>
            <person name="Brown S.J."/>
            <person name="Denell R."/>
            <person name="Beeman R.W."/>
            <person name="Gibbs R."/>
            <person name="Beeman R.W."/>
            <person name="Brown S.J."/>
            <person name="Bucher G."/>
            <person name="Friedrich M."/>
            <person name="Grimmelikhuijzen C.J."/>
            <person name="Klingler M."/>
            <person name="Lorenzen M."/>
            <person name="Richards S."/>
            <person name="Roth S."/>
            <person name="Schroder R."/>
            <person name="Tautz D."/>
            <person name="Zdobnov E.M."/>
            <person name="Muzny D."/>
            <person name="Gibbs R.A."/>
            <person name="Weinstock G.M."/>
            <person name="Attaway T."/>
            <person name="Bell S."/>
            <person name="Buhay C.J."/>
            <person name="Chandrabose M.N."/>
            <person name="Chavez D."/>
            <person name="Clerk-Blankenburg K.P."/>
            <person name="Cree A."/>
            <person name="Dao M."/>
            <person name="Davis C."/>
            <person name="Chacko J."/>
            <person name="Dinh H."/>
            <person name="Dugan-Rocha S."/>
            <person name="Fowler G."/>
            <person name="Garner T.T."/>
            <person name="Garnes J."/>
            <person name="Gnirke A."/>
            <person name="Hawes A."/>
            <person name="Hernandez J."/>
            <person name="Hines S."/>
            <person name="Holder M."/>
            <person name="Hume J."/>
            <person name="Jhangiani S.N."/>
            <person name="Joshi V."/>
            <person name="Khan Z.M."/>
            <person name="Jackson L."/>
            <person name="Kovar C."/>
            <person name="Kowis A."/>
            <person name="Lee S."/>
            <person name="Lewis L.R."/>
            <person name="Margolis J."/>
            <person name="Morgan M."/>
            <person name="Nazareth L.V."/>
            <person name="Nguyen N."/>
            <person name="Okwuonu G."/>
            <person name="Parker D."/>
            <person name="Richards S."/>
            <person name="Ruiz S.J."/>
            <person name="Santibanez J."/>
            <person name="Savard J."/>
            <person name="Scherer S.E."/>
            <person name="Schneider B."/>
            <person name="Sodergren E."/>
            <person name="Tautz D."/>
            <person name="Vattahil S."/>
            <person name="Villasana D."/>
            <person name="White C.S."/>
            <person name="Wright R."/>
            <person name="Park Y."/>
            <person name="Beeman R.W."/>
            <person name="Lord J."/>
            <person name="Oppert B."/>
            <person name="Lorenzen M."/>
            <person name="Brown S."/>
            <person name="Wang L."/>
            <person name="Savard J."/>
            <person name="Tautz D."/>
            <person name="Richards S."/>
            <person name="Weinstock G."/>
            <person name="Gibbs R.A."/>
            <person name="Liu Y."/>
            <person name="Worley K."/>
            <person name="Weinstock G."/>
            <person name="Elsik C.G."/>
            <person name="Reese J.T."/>
            <person name="Elhaik E."/>
            <person name="Landan G."/>
            <person name="Graur D."/>
            <person name="Arensburger P."/>
            <person name="Atkinson P."/>
            <person name="Beeman R.W."/>
            <person name="Beidler J."/>
            <person name="Brown S.J."/>
            <person name="Demuth J.P."/>
            <person name="Drury D.W."/>
            <person name="Du Y.Z."/>
            <person name="Fujiwara H."/>
            <person name="Lorenzen M."/>
            <person name="Maselli V."/>
            <person name="Osanai M."/>
            <person name="Park Y."/>
            <person name="Robertson H.M."/>
            <person name="Tu Z."/>
            <person name="Wang J.J."/>
            <person name="Wang S."/>
            <person name="Richards S."/>
            <person name="Song H."/>
            <person name="Zhang L."/>
            <person name="Sodergren E."/>
            <person name="Werner D."/>
            <person name="Stanke M."/>
            <person name="Morgenstern B."/>
            <person name="Solovyev V."/>
            <person name="Kosarev P."/>
            <person name="Brown G."/>
            <person name="Chen H.C."/>
            <person name="Ermolaeva O."/>
            <person name="Hlavina W."/>
            <person name="Kapustin Y."/>
            <person name="Kiryutin B."/>
            <person name="Kitts P."/>
            <person name="Maglott D."/>
            <person name="Pruitt K."/>
            <person name="Sapojnikov V."/>
            <person name="Souvorov A."/>
            <person name="Mackey A.J."/>
            <person name="Waterhouse R.M."/>
            <person name="Wyder S."/>
            <person name="Zdobnov E.M."/>
            <person name="Zdobnov E.M."/>
            <person name="Wyder S."/>
            <person name="Kriventseva E.V."/>
            <person name="Kadowaki T."/>
            <person name="Bork P."/>
            <person name="Aranda M."/>
            <person name="Bao R."/>
            <person name="Beermann A."/>
            <person name="Berns N."/>
            <person name="Bolognesi R."/>
            <person name="Bonneton F."/>
            <person name="Bopp D."/>
            <person name="Brown S.J."/>
            <person name="Bucher G."/>
            <person name="Butts T."/>
            <person name="Chaumot A."/>
            <person name="Denell R.E."/>
            <person name="Ferrier D.E."/>
            <person name="Friedrich M."/>
            <person name="Gordon C.M."/>
            <person name="Jindra M."/>
            <person name="Klingler M."/>
            <person name="Lan Q."/>
            <person name="Lattorff H.M."/>
            <person name="Laudet V."/>
            <person name="von Levetsow C."/>
            <person name="Liu Z."/>
            <person name="Lutz R."/>
            <person name="Lynch J.A."/>
            <person name="da Fonseca R.N."/>
            <person name="Posnien N."/>
            <person name="Reuter R."/>
            <person name="Roth S."/>
            <person name="Savard J."/>
            <person name="Schinko J.B."/>
            <person name="Schmitt C."/>
            <person name="Schoppmeier M."/>
            <person name="Schroder R."/>
            <person name="Shippy T.D."/>
            <person name="Simonnet F."/>
            <person name="Marques-Souza H."/>
            <person name="Tautz D."/>
            <person name="Tomoyasu Y."/>
            <person name="Trauner J."/>
            <person name="Van der Zee M."/>
            <person name="Vervoort M."/>
            <person name="Wittkopp N."/>
            <person name="Wimmer E.A."/>
            <person name="Yang X."/>
            <person name="Jones A.K."/>
            <person name="Sattelle D.B."/>
            <person name="Ebert P.R."/>
            <person name="Nelson D."/>
            <person name="Scott J.G."/>
            <person name="Beeman R.W."/>
            <person name="Muthukrishnan S."/>
            <person name="Kramer K.J."/>
            <person name="Arakane Y."/>
            <person name="Beeman R.W."/>
            <person name="Zhu Q."/>
            <person name="Hogenkamp D."/>
            <person name="Dixit R."/>
            <person name="Oppert B."/>
            <person name="Jiang H."/>
            <person name="Zou Z."/>
            <person name="Marshall J."/>
            <person name="Elpidina E."/>
            <person name="Vinokurov K."/>
            <person name="Oppert C."/>
            <person name="Zou Z."/>
            <person name="Evans J."/>
            <person name="Lu Z."/>
            <person name="Zhao P."/>
            <person name="Sumathipala N."/>
            <person name="Altincicek B."/>
            <person name="Vilcinskas A."/>
            <person name="Williams M."/>
            <person name="Hultmark D."/>
            <person name="Hetru C."/>
            <person name="Jiang H."/>
            <person name="Grimmelikhuijzen C.J."/>
            <person name="Hauser F."/>
            <person name="Cazzamali G."/>
            <person name="Williamson M."/>
            <person name="Park Y."/>
            <person name="Li B."/>
            <person name="Tanaka Y."/>
            <person name="Predel R."/>
            <person name="Neupert S."/>
            <person name="Schachtner J."/>
            <person name="Verleyen P."/>
            <person name="Raible F."/>
            <person name="Bork P."/>
            <person name="Friedrich M."/>
            <person name="Walden K.K."/>
            <person name="Robertson H.M."/>
            <person name="Angeli S."/>
            <person name="Foret S."/>
            <person name="Bucher G."/>
            <person name="Schuetz S."/>
            <person name="Maleszka R."/>
            <person name="Wimmer E.A."/>
            <person name="Beeman R.W."/>
            <person name="Lorenzen M."/>
            <person name="Tomoyasu Y."/>
            <person name="Miller S.C."/>
            <person name="Grossmann D."/>
            <person name="Bucher G."/>
        </authorList>
    </citation>
    <scope>NUCLEOTIDE SEQUENCE [LARGE SCALE GENOMIC DNA]</scope>
    <source>
        <strain evidence="2 3">Georgia GA2</strain>
    </source>
</reference>
<evidence type="ECO:0000313" key="3">
    <source>
        <dbReference type="Proteomes" id="UP000007266"/>
    </source>
</evidence>
<dbReference type="InParanoid" id="D7EJT8"/>
<reference evidence="2 3" key="2">
    <citation type="journal article" date="2010" name="Nucleic Acids Res.">
        <title>BeetleBase in 2010: revisions to provide comprehensive genomic information for Tribolium castaneum.</title>
        <authorList>
            <person name="Kim H.S."/>
            <person name="Murphy T."/>
            <person name="Xia J."/>
            <person name="Caragea D."/>
            <person name="Park Y."/>
            <person name="Beeman R.W."/>
            <person name="Lorenzen M.D."/>
            <person name="Butcher S."/>
            <person name="Manak J.R."/>
            <person name="Brown S.J."/>
        </authorList>
    </citation>
    <scope>NUCLEOTIDE SEQUENCE [LARGE SCALE GENOMIC DNA]</scope>
    <source>
        <strain evidence="2 3">Georgia GA2</strain>
    </source>
</reference>
<proteinExistence type="predicted"/>
<feature type="transmembrane region" description="Helical" evidence="1">
    <location>
        <begin position="67"/>
        <end position="84"/>
    </location>
</feature>
<dbReference type="AlphaFoldDB" id="D7EJT8"/>
<protein>
    <submittedName>
        <fullName evidence="2">Uncharacterized protein</fullName>
    </submittedName>
</protein>
<dbReference type="EMBL" id="KQ971405">
    <property type="protein sequence ID" value="EFA12863.1"/>
    <property type="molecule type" value="Genomic_DNA"/>
</dbReference>
<name>D7EJT8_TRICA</name>
<gene>
    <name evidence="2" type="primary">GLEAN_06948</name>
    <name evidence="2" type="ORF">TcasGA2_TC006948</name>
</gene>
<dbReference type="Proteomes" id="UP000007266">
    <property type="component" value="Unassembled WGS sequence"/>
</dbReference>
<accession>D7EJT8</accession>
<evidence type="ECO:0000313" key="2">
    <source>
        <dbReference type="EMBL" id="EFA12863.1"/>
    </source>
</evidence>
<evidence type="ECO:0000256" key="1">
    <source>
        <dbReference type="SAM" id="Phobius"/>
    </source>
</evidence>